<protein>
    <recommendedName>
        <fullName evidence="1">BRCT domain-containing protein</fullName>
    </recommendedName>
</protein>
<dbReference type="InterPro" id="IPR001357">
    <property type="entry name" value="BRCT_dom"/>
</dbReference>
<evidence type="ECO:0000259" key="1">
    <source>
        <dbReference type="PROSITE" id="PS50172"/>
    </source>
</evidence>
<reference evidence="2 3" key="1">
    <citation type="journal article" date="2023" name="Microbiol. Spectr.">
        <title>Symbiosis of Carpenter Bees with Uncharacterized Lactic Acid Bacteria Showing NAD Auxotrophy.</title>
        <authorList>
            <person name="Kawasaki S."/>
            <person name="Ozawa K."/>
            <person name="Mori T."/>
            <person name="Yamamoto A."/>
            <person name="Ito M."/>
            <person name="Ohkuma M."/>
            <person name="Sakamoto M."/>
            <person name="Matsutani M."/>
        </authorList>
    </citation>
    <scope>NUCLEOTIDE SEQUENCE [LARGE SCALE GENOMIC DNA]</scope>
    <source>
        <strain evidence="2 3">KimC2</strain>
    </source>
</reference>
<evidence type="ECO:0000313" key="3">
    <source>
        <dbReference type="Proteomes" id="UP001321804"/>
    </source>
</evidence>
<organism evidence="2 3">
    <name type="scientific">Xylocopilactobacillus apis</name>
    <dbReference type="NCBI Taxonomy" id="2932183"/>
    <lineage>
        <taxon>Bacteria</taxon>
        <taxon>Bacillati</taxon>
        <taxon>Bacillota</taxon>
        <taxon>Bacilli</taxon>
        <taxon>Lactobacillales</taxon>
        <taxon>Lactobacillaceae</taxon>
        <taxon>Xylocopilactobacillus</taxon>
    </lineage>
</organism>
<dbReference type="InterPro" id="IPR036420">
    <property type="entry name" value="BRCT_dom_sf"/>
</dbReference>
<dbReference type="EMBL" id="AP026801">
    <property type="protein sequence ID" value="BDR56138.1"/>
    <property type="molecule type" value="Genomic_DNA"/>
</dbReference>
<dbReference type="PROSITE" id="PS50172">
    <property type="entry name" value="BRCT"/>
    <property type="match status" value="1"/>
</dbReference>
<keyword evidence="3" id="KW-1185">Reference proteome</keyword>
<proteinExistence type="predicted"/>
<name>A0AAU9DMM1_9LACO</name>
<dbReference type="RefSeq" id="WP_317698006.1">
    <property type="nucleotide sequence ID" value="NZ_AP026801.1"/>
</dbReference>
<dbReference type="KEGG" id="xak:KIMC2_07000"/>
<sequence length="110" mass="13043">MEFKNKNVYLIDNDTPIDLTLIVKRLKELGGNQVTISEKKIDYLIYDENKDHDENLAKRFERLKKGNPIVMSPSDFIKEMGFNPNPAYIEWDEYPNYDPWTGEKLSLWQD</sequence>
<gene>
    <name evidence="2" type="ORF">KIMC2_07000</name>
</gene>
<feature type="domain" description="BRCT" evidence="1">
    <location>
        <begin position="1"/>
        <end position="70"/>
    </location>
</feature>
<accession>A0AAU9DMM1</accession>
<dbReference type="Proteomes" id="UP001321804">
    <property type="component" value="Chromosome"/>
</dbReference>
<evidence type="ECO:0000313" key="2">
    <source>
        <dbReference type="EMBL" id="BDR56138.1"/>
    </source>
</evidence>
<dbReference type="SUPFAM" id="SSF52113">
    <property type="entry name" value="BRCT domain"/>
    <property type="match status" value="1"/>
</dbReference>
<dbReference type="AlphaFoldDB" id="A0AAU9DMM1"/>